<dbReference type="PANTHER" id="PTHR43135">
    <property type="entry name" value="ALPHA-D-RIBOSE 1-METHYLPHOSPHONATE 5-TRIPHOSPHATE DIPHOSPHATASE"/>
    <property type="match status" value="1"/>
</dbReference>
<reference evidence="3 4" key="1">
    <citation type="submission" date="2022-02" db="EMBL/GenBank/DDBJ databases">
        <title>The genome sequence of Shewanella sp. 3B26.</title>
        <authorList>
            <person name="Du J."/>
        </authorList>
    </citation>
    <scope>NUCLEOTIDE SEQUENCE [LARGE SCALE GENOMIC DNA]</scope>
    <source>
        <strain evidence="3 4">3B26</strain>
    </source>
</reference>
<evidence type="ECO:0000313" key="3">
    <source>
        <dbReference type="EMBL" id="MCH4293578.1"/>
    </source>
</evidence>
<dbReference type="PANTHER" id="PTHR43135:SF3">
    <property type="entry name" value="ALPHA-D-RIBOSE 1-METHYLPHOSPHONATE 5-TRIPHOSPHATE DIPHOSPHATASE"/>
    <property type="match status" value="1"/>
</dbReference>
<name>A0AAJ1BFA8_9GAMM</name>
<feature type="chain" id="PRO_5042475083" evidence="1">
    <location>
        <begin position="20"/>
        <end position="419"/>
    </location>
</feature>
<dbReference type="RefSeq" id="WP_240590078.1">
    <property type="nucleotide sequence ID" value="NZ_JAKUDL010000001.1"/>
</dbReference>
<keyword evidence="1" id="KW-0732">Signal</keyword>
<feature type="signal peptide" evidence="1">
    <location>
        <begin position="1"/>
        <end position="19"/>
    </location>
</feature>
<dbReference type="InterPro" id="IPR051781">
    <property type="entry name" value="Metallo-dep_Hydrolase"/>
</dbReference>
<dbReference type="SUPFAM" id="SSF51556">
    <property type="entry name" value="Metallo-dependent hydrolases"/>
    <property type="match status" value="1"/>
</dbReference>
<comment type="caution">
    <text evidence="3">The sequence shown here is derived from an EMBL/GenBank/DDBJ whole genome shotgun (WGS) entry which is preliminary data.</text>
</comment>
<dbReference type="SUPFAM" id="SSF51338">
    <property type="entry name" value="Composite domain of metallo-dependent hydrolases"/>
    <property type="match status" value="1"/>
</dbReference>
<evidence type="ECO:0000256" key="1">
    <source>
        <dbReference type="SAM" id="SignalP"/>
    </source>
</evidence>
<dbReference type="AlphaFoldDB" id="A0AAJ1BFA8"/>
<dbReference type="Pfam" id="PF01979">
    <property type="entry name" value="Amidohydro_1"/>
    <property type="match status" value="1"/>
</dbReference>
<evidence type="ECO:0000259" key="2">
    <source>
        <dbReference type="Pfam" id="PF01979"/>
    </source>
</evidence>
<dbReference type="InterPro" id="IPR011059">
    <property type="entry name" value="Metal-dep_hydrolase_composite"/>
</dbReference>
<keyword evidence="4" id="KW-1185">Reference proteome</keyword>
<dbReference type="Gene3D" id="3.20.20.140">
    <property type="entry name" value="Metal-dependent hydrolases"/>
    <property type="match status" value="1"/>
</dbReference>
<dbReference type="GO" id="GO:0016810">
    <property type="term" value="F:hydrolase activity, acting on carbon-nitrogen (but not peptide) bonds"/>
    <property type="evidence" value="ECO:0007669"/>
    <property type="project" value="InterPro"/>
</dbReference>
<feature type="domain" description="Amidohydrolase-related" evidence="2">
    <location>
        <begin position="340"/>
        <end position="401"/>
    </location>
</feature>
<dbReference type="InterPro" id="IPR006680">
    <property type="entry name" value="Amidohydro-rel"/>
</dbReference>
<accession>A0AAJ1BFA8</accession>
<dbReference type="Proteomes" id="UP001297581">
    <property type="component" value="Unassembled WGS sequence"/>
</dbReference>
<protein>
    <submittedName>
        <fullName evidence="3">Amidohydrolase family protein</fullName>
    </submittedName>
</protein>
<dbReference type="EMBL" id="JAKUDL010000001">
    <property type="protein sequence ID" value="MCH4293578.1"/>
    <property type="molecule type" value="Genomic_DNA"/>
</dbReference>
<dbReference type="Gene3D" id="2.30.40.10">
    <property type="entry name" value="Urease, subunit C, domain 1"/>
    <property type="match status" value="1"/>
</dbReference>
<evidence type="ECO:0000313" key="4">
    <source>
        <dbReference type="Proteomes" id="UP001297581"/>
    </source>
</evidence>
<sequence>MRHLLLPLALLGATASAHDMVPTNSQSNAILFTHATVHTVSDGVKENTQVLVENGRIKAIGAQLEVENARIIDAKGKHLYPGLVALDTQVGMVEISMVRPTVDTFDVGLNNAELRAQSVFNPDSEIIPTLRRNGITHAQIVPQGELLAGQSALVNLDSWTVEDALVPTPMSLHLYWPELGGLPSKPDEKAKALEKHQKALNDITNLFASAHAFADRKAAEPGLSHRRFEAMQPLFAGKARLFLHLNDSRAISEALPLVRQYQLKAVIVGGYDAWRHADAIKEAGVAVVYPSVLSLPRHRDDNIDEAFVVPSRLAKAGIDFAIAYNGDWDARNLPFAAGYAAANGLDKDAALKAITLDAAKIAGVDDMGAIKEGFRANLVLAEGDILDPMNARIQQVFIDGREIDLKTRADQLYQKYLKR</sequence>
<organism evidence="3 4">
    <name type="scientific">Shewanella zhuhaiensis</name>
    <dbReference type="NCBI Taxonomy" id="2919576"/>
    <lineage>
        <taxon>Bacteria</taxon>
        <taxon>Pseudomonadati</taxon>
        <taxon>Pseudomonadota</taxon>
        <taxon>Gammaproteobacteria</taxon>
        <taxon>Alteromonadales</taxon>
        <taxon>Shewanellaceae</taxon>
        <taxon>Shewanella</taxon>
    </lineage>
</organism>
<dbReference type="InterPro" id="IPR032466">
    <property type="entry name" value="Metal_Hydrolase"/>
</dbReference>
<proteinExistence type="predicted"/>
<gene>
    <name evidence="3" type="ORF">MJ923_04575</name>
</gene>